<evidence type="ECO:0000256" key="1">
    <source>
        <dbReference type="SAM" id="MobiDB-lite"/>
    </source>
</evidence>
<dbReference type="Proteomes" id="UP001230156">
    <property type="component" value="Unassembled WGS sequence"/>
</dbReference>
<accession>A0ABU0YUC7</accession>
<comment type="caution">
    <text evidence="2">The sequence shown here is derived from an EMBL/GenBank/DDBJ whole genome shotgun (WGS) entry which is preliminary data.</text>
</comment>
<gene>
    <name evidence="2" type="ORF">Q8A70_26765</name>
</gene>
<sequence length="133" mass="13455">MASGGWIRIGRRHRLAIGLIAAYAFLLSTLLPAFVAAADPLQVYLADHLCGPGDPAKGGAPAGPAEHQHDCQLCGPSCPMGGHAPLAALPDGPSTIPPHIAVAETPLRAVGDAPSTSSRYPSDILSQGPPQAA</sequence>
<feature type="compositionally biased region" description="Polar residues" evidence="1">
    <location>
        <begin position="114"/>
        <end position="133"/>
    </location>
</feature>
<evidence type="ECO:0000313" key="2">
    <source>
        <dbReference type="EMBL" id="MDQ7251316.1"/>
    </source>
</evidence>
<name>A0ABU0YUC7_9PROT</name>
<organism evidence="2 3">
    <name type="scientific">Dongia sedimenti</name>
    <dbReference type="NCBI Taxonomy" id="3064282"/>
    <lineage>
        <taxon>Bacteria</taxon>
        <taxon>Pseudomonadati</taxon>
        <taxon>Pseudomonadota</taxon>
        <taxon>Alphaproteobacteria</taxon>
        <taxon>Rhodospirillales</taxon>
        <taxon>Dongiaceae</taxon>
        <taxon>Dongia</taxon>
    </lineage>
</organism>
<keyword evidence="3" id="KW-1185">Reference proteome</keyword>
<proteinExistence type="predicted"/>
<dbReference type="EMBL" id="JAUYVI010000010">
    <property type="protein sequence ID" value="MDQ7251316.1"/>
    <property type="molecule type" value="Genomic_DNA"/>
</dbReference>
<reference evidence="3" key="1">
    <citation type="submission" date="2023-08" db="EMBL/GenBank/DDBJ databases">
        <title>Rhodospirillaceae gen. nov., a novel taxon isolated from the Yangtze River Yuezi River estuary sludge.</title>
        <authorList>
            <person name="Ruan L."/>
        </authorList>
    </citation>
    <scope>NUCLEOTIDE SEQUENCE [LARGE SCALE GENOMIC DNA]</scope>
    <source>
        <strain evidence="3">R-7</strain>
    </source>
</reference>
<dbReference type="RefSeq" id="WP_379961568.1">
    <property type="nucleotide sequence ID" value="NZ_JAUYVI010000010.1"/>
</dbReference>
<feature type="region of interest" description="Disordered" evidence="1">
    <location>
        <begin position="105"/>
        <end position="133"/>
    </location>
</feature>
<protein>
    <recommendedName>
        <fullName evidence="4">DUF2946 domain-containing protein</fullName>
    </recommendedName>
</protein>
<evidence type="ECO:0008006" key="4">
    <source>
        <dbReference type="Google" id="ProtNLM"/>
    </source>
</evidence>
<evidence type="ECO:0000313" key="3">
    <source>
        <dbReference type="Proteomes" id="UP001230156"/>
    </source>
</evidence>